<evidence type="ECO:0000256" key="1">
    <source>
        <dbReference type="SAM" id="MobiDB-lite"/>
    </source>
</evidence>
<gene>
    <name evidence="2" type="ORF">CLV63_117143</name>
</gene>
<dbReference type="GO" id="GO:0009253">
    <property type="term" value="P:peptidoglycan catabolic process"/>
    <property type="evidence" value="ECO:0007669"/>
    <property type="project" value="TreeGrafter"/>
</dbReference>
<dbReference type="AlphaFoldDB" id="A0A2P8D6T4"/>
<dbReference type="CDD" id="cd13399">
    <property type="entry name" value="Slt35-like"/>
    <property type="match status" value="1"/>
</dbReference>
<accession>A0A2P8D6T4</accession>
<feature type="compositionally biased region" description="Basic and acidic residues" evidence="1">
    <location>
        <begin position="69"/>
        <end position="83"/>
    </location>
</feature>
<proteinExistence type="predicted"/>
<organism evidence="2 3">
    <name type="scientific">Murinocardiopsis flavida</name>
    <dbReference type="NCBI Taxonomy" id="645275"/>
    <lineage>
        <taxon>Bacteria</taxon>
        <taxon>Bacillati</taxon>
        <taxon>Actinomycetota</taxon>
        <taxon>Actinomycetes</taxon>
        <taxon>Streptosporangiales</taxon>
        <taxon>Nocardiopsidaceae</taxon>
        <taxon>Murinocardiopsis</taxon>
    </lineage>
</organism>
<evidence type="ECO:0000313" key="3">
    <source>
        <dbReference type="Proteomes" id="UP000240542"/>
    </source>
</evidence>
<reference evidence="2 3" key="1">
    <citation type="submission" date="2018-03" db="EMBL/GenBank/DDBJ databases">
        <title>Genomic Encyclopedia of Archaeal and Bacterial Type Strains, Phase II (KMG-II): from individual species to whole genera.</title>
        <authorList>
            <person name="Goeker M."/>
        </authorList>
    </citation>
    <scope>NUCLEOTIDE SEQUENCE [LARGE SCALE GENOMIC DNA]</scope>
    <source>
        <strain evidence="2 3">DSM 45312</strain>
    </source>
</reference>
<feature type="region of interest" description="Disordered" evidence="1">
    <location>
        <begin position="1"/>
        <end position="29"/>
    </location>
</feature>
<dbReference type="Proteomes" id="UP000240542">
    <property type="component" value="Unassembled WGS sequence"/>
</dbReference>
<dbReference type="Gene3D" id="1.10.530.10">
    <property type="match status" value="1"/>
</dbReference>
<dbReference type="InterPro" id="IPR043426">
    <property type="entry name" value="MltB-like"/>
</dbReference>
<feature type="compositionally biased region" description="Gly residues" evidence="1">
    <location>
        <begin position="91"/>
        <end position="100"/>
    </location>
</feature>
<dbReference type="PANTHER" id="PTHR30163:SF8">
    <property type="entry name" value="LYTIC MUREIN TRANSGLYCOSYLASE"/>
    <property type="match status" value="1"/>
</dbReference>
<dbReference type="RefSeq" id="WP_245928986.1">
    <property type="nucleotide sequence ID" value="NZ_PYGA01000017.1"/>
</dbReference>
<dbReference type="GO" id="GO:0008933">
    <property type="term" value="F:peptidoglycan lytic transglycosylase activity"/>
    <property type="evidence" value="ECO:0007669"/>
    <property type="project" value="TreeGrafter"/>
</dbReference>
<feature type="region of interest" description="Disordered" evidence="1">
    <location>
        <begin position="60"/>
        <end position="113"/>
    </location>
</feature>
<dbReference type="EMBL" id="PYGA01000017">
    <property type="protein sequence ID" value="PSK92934.1"/>
    <property type="molecule type" value="Genomic_DNA"/>
</dbReference>
<comment type="caution">
    <text evidence="2">The sequence shown here is derived from an EMBL/GenBank/DDBJ whole genome shotgun (WGS) entry which is preliminary data.</text>
</comment>
<evidence type="ECO:0000313" key="2">
    <source>
        <dbReference type="EMBL" id="PSK92934.1"/>
    </source>
</evidence>
<keyword evidence="3" id="KW-1185">Reference proteome</keyword>
<dbReference type="InterPro" id="IPR023346">
    <property type="entry name" value="Lysozyme-like_dom_sf"/>
</dbReference>
<sequence length="298" mass="30277">MPIPSASSPEATAATAGTHGTAPAERPAPRAGVMAAVAVASVLGLTGAVAGAVAVTDLSAAPETLPPGPRDRGGLVDQERPADQESPPAGGRTGAPGGDGAEARPSPADAAPAPAAQWLERTADATGIPPRALRGYAAAQLRMEADQPECSLSWPTIAGIGSVESKHGTFTGGEIGPDGRTTVDVIGIPLNGRDNTAAIRDTDNGALDGDSEWDRAVGPMQFIPSTWETWGTAADGGEPDPHNIDDAALSAGRYLCADGRDMTTDDGWWAALMSYNRSTSYGEDVLRTAKGYADAAVR</sequence>
<feature type="compositionally biased region" description="Low complexity" evidence="1">
    <location>
        <begin position="103"/>
        <end position="113"/>
    </location>
</feature>
<name>A0A2P8D6T4_9ACTN</name>
<protein>
    <submittedName>
        <fullName evidence="2">Membrane-bound lytic murein transglycosylase B</fullName>
    </submittedName>
</protein>
<dbReference type="PANTHER" id="PTHR30163">
    <property type="entry name" value="MEMBRANE-BOUND LYTIC MUREIN TRANSGLYCOSYLASE B"/>
    <property type="match status" value="1"/>
</dbReference>
<dbReference type="SUPFAM" id="SSF53955">
    <property type="entry name" value="Lysozyme-like"/>
    <property type="match status" value="1"/>
</dbReference>